<keyword evidence="1" id="KW-0732">Signal</keyword>
<accession>A0A8J7WEQ0</accession>
<keyword evidence="3" id="KW-1185">Reference proteome</keyword>
<name>A0A8J7WEQ0_9RHOB</name>
<organism evidence="2 3">
    <name type="scientific">Thetidibacter halocola</name>
    <dbReference type="NCBI Taxonomy" id="2827239"/>
    <lineage>
        <taxon>Bacteria</taxon>
        <taxon>Pseudomonadati</taxon>
        <taxon>Pseudomonadota</taxon>
        <taxon>Alphaproteobacteria</taxon>
        <taxon>Rhodobacterales</taxon>
        <taxon>Roseobacteraceae</taxon>
        <taxon>Thetidibacter</taxon>
    </lineage>
</organism>
<dbReference type="RefSeq" id="WP_212537398.1">
    <property type="nucleotide sequence ID" value="NZ_JAGTUU010000006.1"/>
</dbReference>
<dbReference type="PROSITE" id="PS51257">
    <property type="entry name" value="PROKAR_LIPOPROTEIN"/>
    <property type="match status" value="1"/>
</dbReference>
<sequence>MFSIRFPAALAAGFFACSTLPALAETIDVTGTGHGTSTTQVMPVSESLIVVSATSMYERFETANPMNPFASASGPCFGAMKIDKGAVSGGGLCRYTDSDGDVAVVNWMAKAMTAEGRTQGDWMIEGGTGKWATITGGGTFDAGEMDGAYTNKITGSVTTN</sequence>
<comment type="caution">
    <text evidence="2">The sequence shown here is derived from an EMBL/GenBank/DDBJ whole genome shotgun (WGS) entry which is preliminary data.</text>
</comment>
<dbReference type="EMBL" id="JAGTUU010000006">
    <property type="protein sequence ID" value="MBS0125427.1"/>
    <property type="molecule type" value="Genomic_DNA"/>
</dbReference>
<evidence type="ECO:0000256" key="1">
    <source>
        <dbReference type="SAM" id="SignalP"/>
    </source>
</evidence>
<proteinExistence type="predicted"/>
<evidence type="ECO:0000313" key="2">
    <source>
        <dbReference type="EMBL" id="MBS0125427.1"/>
    </source>
</evidence>
<feature type="signal peptide" evidence="1">
    <location>
        <begin position="1"/>
        <end position="24"/>
    </location>
</feature>
<protein>
    <submittedName>
        <fullName evidence="2">Uncharacterized protein</fullName>
    </submittedName>
</protein>
<feature type="chain" id="PRO_5035302615" evidence="1">
    <location>
        <begin position="25"/>
        <end position="160"/>
    </location>
</feature>
<dbReference type="AlphaFoldDB" id="A0A8J7WEQ0"/>
<reference evidence="2" key="1">
    <citation type="submission" date="2021-04" db="EMBL/GenBank/DDBJ databases">
        <authorList>
            <person name="Yoon J."/>
        </authorList>
    </citation>
    <scope>NUCLEOTIDE SEQUENCE</scope>
    <source>
        <strain evidence="2">KMU-90</strain>
    </source>
</reference>
<evidence type="ECO:0000313" key="3">
    <source>
        <dbReference type="Proteomes" id="UP000681356"/>
    </source>
</evidence>
<gene>
    <name evidence="2" type="ORF">KB874_15155</name>
</gene>
<dbReference type="Proteomes" id="UP000681356">
    <property type="component" value="Unassembled WGS sequence"/>
</dbReference>